<evidence type="ECO:0000256" key="3">
    <source>
        <dbReference type="SAM" id="MobiDB-lite"/>
    </source>
</evidence>
<feature type="domain" description="Serpin" evidence="4">
    <location>
        <begin position="18"/>
        <end position="426"/>
    </location>
</feature>
<dbReference type="GO" id="GO:0004867">
    <property type="term" value="F:serine-type endopeptidase inhibitor activity"/>
    <property type="evidence" value="ECO:0007669"/>
    <property type="project" value="InterPro"/>
</dbReference>
<dbReference type="Gene3D" id="3.30.497.10">
    <property type="entry name" value="Antithrombin, subunit I, domain 2"/>
    <property type="match status" value="1"/>
</dbReference>
<evidence type="ECO:0000256" key="2">
    <source>
        <dbReference type="RuleBase" id="RU000411"/>
    </source>
</evidence>
<evidence type="ECO:0000256" key="1">
    <source>
        <dbReference type="ARBA" id="ARBA00009500"/>
    </source>
</evidence>
<dbReference type="AlphaFoldDB" id="A0A251LKS8"/>
<keyword evidence="6" id="KW-1185">Reference proteome</keyword>
<reference evidence="5 6" key="1">
    <citation type="submission" date="2016-02" db="EMBL/GenBank/DDBJ databases">
        <title>WGS assembly of Manihot esculenta.</title>
        <authorList>
            <person name="Bredeson J.V."/>
            <person name="Prochnik S.E."/>
            <person name="Lyons J.B."/>
            <person name="Schmutz J."/>
            <person name="Grimwood J."/>
            <person name="Vrebalov J."/>
            <person name="Bart R.S."/>
            <person name="Amuge T."/>
            <person name="Ferguson M.E."/>
            <person name="Green R."/>
            <person name="Putnam N."/>
            <person name="Stites J."/>
            <person name="Rounsley S."/>
            <person name="Rokhsar D.S."/>
        </authorList>
    </citation>
    <scope>NUCLEOTIDE SEQUENCE [LARGE SCALE GENOMIC DNA]</scope>
    <source>
        <strain evidence="6">cv. AM560-2</strain>
        <tissue evidence="5">Leaf</tissue>
    </source>
</reference>
<accession>A0A251LKS8</accession>
<dbReference type="Pfam" id="PF00079">
    <property type="entry name" value="Serpin"/>
    <property type="match status" value="1"/>
</dbReference>
<feature type="compositionally biased region" description="Low complexity" evidence="3">
    <location>
        <begin position="83"/>
        <end position="96"/>
    </location>
</feature>
<feature type="region of interest" description="Disordered" evidence="3">
    <location>
        <begin position="81"/>
        <end position="101"/>
    </location>
</feature>
<dbReference type="EMBL" id="CM004388">
    <property type="protein sequence ID" value="OAY58754.1"/>
    <property type="molecule type" value="Genomic_DNA"/>
</dbReference>
<dbReference type="PANTHER" id="PTHR11461:SF340">
    <property type="entry name" value="SERPIN DOMAIN-CONTAINING PROTEIN"/>
    <property type="match status" value="1"/>
</dbReference>
<dbReference type="SMART" id="SM00093">
    <property type="entry name" value="SERPIN"/>
    <property type="match status" value="1"/>
</dbReference>
<sequence length="430" mass="48190">MGATSKIKMEFGMRMARHVIFREIMSGCRKNLLLSPLSLQFMLNLVASGSSGRSFDQLLSFLESESIGDLNKQASQIMAITTSERSSNSSRQESVSGQQGPFSSYSLSGISGPSISEYQTPLVGFVNGLWVDHRFPLKESFKEIAKDVYNVEVRTIDFITQGKQVKKEANLWAKKATKGLIKKLLPPRSFDKDSMLVFANGLYFKGILVSAFEPSRIRYEAFHLLSGATIKVPFMTGGSGSDMRPFYESFKGFKLLKLPFKSDQDNKQFCMYIFLPDKKFGLQKLMERINSDPRLLHGQLELEKVKLGNVWIPKMTFSYHIEVSSVIKELGLTLPFKETDGELKEMVDSADGEKVRGSKLIHKARIQVSEKGKEAADCNDLLSEVTCGSDVDVQSPPSFVADHPFIFMIKEERSEVIFFVGAVFNPLLEA</sequence>
<dbReference type="OrthoDB" id="849076at2759"/>
<dbReference type="EMBL" id="CM004388">
    <property type="protein sequence ID" value="OAY58752.1"/>
    <property type="molecule type" value="Genomic_DNA"/>
</dbReference>
<dbReference type="InterPro" id="IPR023796">
    <property type="entry name" value="Serpin_dom"/>
</dbReference>
<dbReference type="PROSITE" id="PS00284">
    <property type="entry name" value="SERPIN"/>
    <property type="match status" value="1"/>
</dbReference>
<dbReference type="STRING" id="3983.A0A251LKS8"/>
<protein>
    <recommendedName>
        <fullName evidence="4">Serpin domain-containing protein</fullName>
    </recommendedName>
</protein>
<evidence type="ECO:0000313" key="5">
    <source>
        <dbReference type="EMBL" id="OAY58752.1"/>
    </source>
</evidence>
<dbReference type="Gene3D" id="2.30.39.10">
    <property type="entry name" value="Alpha-1-antitrypsin, domain 1"/>
    <property type="match status" value="1"/>
</dbReference>
<gene>
    <name evidence="5" type="ORF">MANES_02G204200</name>
</gene>
<dbReference type="CDD" id="cd02043">
    <property type="entry name" value="serpinP_plants"/>
    <property type="match status" value="1"/>
</dbReference>
<dbReference type="PANTHER" id="PTHR11461">
    <property type="entry name" value="SERINE PROTEASE INHIBITOR, SERPIN"/>
    <property type="match status" value="1"/>
</dbReference>
<organism evidence="5 6">
    <name type="scientific">Manihot esculenta</name>
    <name type="common">Cassava</name>
    <name type="synonym">Jatropha manihot</name>
    <dbReference type="NCBI Taxonomy" id="3983"/>
    <lineage>
        <taxon>Eukaryota</taxon>
        <taxon>Viridiplantae</taxon>
        <taxon>Streptophyta</taxon>
        <taxon>Embryophyta</taxon>
        <taxon>Tracheophyta</taxon>
        <taxon>Spermatophyta</taxon>
        <taxon>Magnoliopsida</taxon>
        <taxon>eudicotyledons</taxon>
        <taxon>Gunneridae</taxon>
        <taxon>Pentapetalae</taxon>
        <taxon>rosids</taxon>
        <taxon>fabids</taxon>
        <taxon>Malpighiales</taxon>
        <taxon>Euphorbiaceae</taxon>
        <taxon>Crotonoideae</taxon>
        <taxon>Manihoteae</taxon>
        <taxon>Manihot</taxon>
    </lineage>
</organism>
<dbReference type="EMBL" id="CM004388">
    <property type="protein sequence ID" value="OAY58753.1"/>
    <property type="molecule type" value="Genomic_DNA"/>
</dbReference>
<name>A0A251LKS8_MANES</name>
<evidence type="ECO:0000259" key="4">
    <source>
        <dbReference type="SMART" id="SM00093"/>
    </source>
</evidence>
<dbReference type="Proteomes" id="UP000091857">
    <property type="component" value="Chromosome 2"/>
</dbReference>
<evidence type="ECO:0000313" key="6">
    <source>
        <dbReference type="Proteomes" id="UP000091857"/>
    </source>
</evidence>
<dbReference type="GO" id="GO:0005615">
    <property type="term" value="C:extracellular space"/>
    <property type="evidence" value="ECO:0000318"/>
    <property type="project" value="GO_Central"/>
</dbReference>
<dbReference type="InterPro" id="IPR023795">
    <property type="entry name" value="Serpin_CS"/>
</dbReference>
<proteinExistence type="inferred from homology"/>
<comment type="similarity">
    <text evidence="1 2">Belongs to the serpin family.</text>
</comment>
<dbReference type="Gramene" id="Manes.02G204200.2.v8.1">
    <property type="protein sequence ID" value="Manes.02G204200.2.v8.1.CDS"/>
    <property type="gene ID" value="Manes.02G204200.v8.1"/>
</dbReference>
<dbReference type="InterPro" id="IPR036186">
    <property type="entry name" value="Serpin_sf"/>
</dbReference>
<dbReference type="InterPro" id="IPR042178">
    <property type="entry name" value="Serpin_sf_1"/>
</dbReference>
<dbReference type="SUPFAM" id="SSF56574">
    <property type="entry name" value="Serpins"/>
    <property type="match status" value="1"/>
</dbReference>
<dbReference type="InterPro" id="IPR000215">
    <property type="entry name" value="Serpin_fam"/>
</dbReference>
<dbReference type="Gramene" id="Manes.02G204200.8.v8.1">
    <property type="protein sequence ID" value="Manes.02G204200.8.v8.1.CDS"/>
    <property type="gene ID" value="Manes.02G204200.v8.1"/>
</dbReference>
<dbReference type="Gramene" id="Manes.02G204200.3.v8.1">
    <property type="protein sequence ID" value="Manes.02G204200.3.v8.1.CDS"/>
    <property type="gene ID" value="Manes.02G204200.v8.1"/>
</dbReference>
<dbReference type="InterPro" id="IPR042185">
    <property type="entry name" value="Serpin_sf_2"/>
</dbReference>